<protein>
    <submittedName>
        <fullName evidence="2">Uncharacterized protein</fullName>
    </submittedName>
</protein>
<dbReference type="AlphaFoldDB" id="A0A7Y6B1I3"/>
<evidence type="ECO:0000256" key="1">
    <source>
        <dbReference type="SAM" id="MobiDB-lite"/>
    </source>
</evidence>
<evidence type="ECO:0000313" key="2">
    <source>
        <dbReference type="EMBL" id="NUU45714.1"/>
    </source>
</evidence>
<dbReference type="EMBL" id="JABMCH010000045">
    <property type="protein sequence ID" value="NUU45714.1"/>
    <property type="molecule type" value="Genomic_DNA"/>
</dbReference>
<evidence type="ECO:0000313" key="3">
    <source>
        <dbReference type="Proteomes" id="UP000536441"/>
    </source>
</evidence>
<comment type="caution">
    <text evidence="2">The sequence shown here is derived from an EMBL/GenBank/DDBJ whole genome shotgun (WGS) entry which is preliminary data.</text>
</comment>
<accession>A0A7Y6B1I3</accession>
<sequence>MELIDSNQSFADIVINDNSDNPCPASAPPAGRASRRGDHCGLRDFGGGWAWAITLQAVAAALGMTHGSITQRTIRIAPSKPG</sequence>
<proteinExistence type="predicted"/>
<reference evidence="2 3" key="1">
    <citation type="submission" date="2020-05" db="EMBL/GenBank/DDBJ databases">
        <title>Genome Sequencing of Type Strains.</title>
        <authorList>
            <person name="Lemaire J.F."/>
            <person name="Inderbitzin P."/>
            <person name="Gregorio O.A."/>
            <person name="Collins S.B."/>
            <person name="Wespe N."/>
            <person name="Knight-Connoni V."/>
        </authorList>
    </citation>
    <scope>NUCLEOTIDE SEQUENCE [LARGE SCALE GENOMIC DNA]</scope>
    <source>
        <strain evidence="2 3">DSM 100049</strain>
    </source>
</reference>
<name>A0A7Y6B1I3_9SPHN</name>
<feature type="region of interest" description="Disordered" evidence="1">
    <location>
        <begin position="15"/>
        <end position="36"/>
    </location>
</feature>
<gene>
    <name evidence="2" type="ORF">HP438_01805</name>
</gene>
<keyword evidence="3" id="KW-1185">Reference proteome</keyword>
<dbReference type="Proteomes" id="UP000536441">
    <property type="component" value="Unassembled WGS sequence"/>
</dbReference>
<organism evidence="2 3">
    <name type="scientific">Sphingomonas zeae</name>
    <dbReference type="NCBI Taxonomy" id="1646122"/>
    <lineage>
        <taxon>Bacteria</taxon>
        <taxon>Pseudomonadati</taxon>
        <taxon>Pseudomonadota</taxon>
        <taxon>Alphaproteobacteria</taxon>
        <taxon>Sphingomonadales</taxon>
        <taxon>Sphingomonadaceae</taxon>
        <taxon>Sphingomonas</taxon>
    </lineage>
</organism>